<feature type="domain" description="Sugar fermentation stimulation protein C-terminal" evidence="2">
    <location>
        <begin position="350"/>
        <end position="421"/>
    </location>
</feature>
<dbReference type="InterPro" id="IPR040452">
    <property type="entry name" value="SfsA_C"/>
</dbReference>
<keyword evidence="4" id="KW-1185">Reference proteome</keyword>
<dbReference type="EMBL" id="JABMIG020000049">
    <property type="protein sequence ID" value="KAL3798080.1"/>
    <property type="molecule type" value="Genomic_DNA"/>
</dbReference>
<evidence type="ECO:0000313" key="3">
    <source>
        <dbReference type="EMBL" id="KAL3798080.1"/>
    </source>
</evidence>
<dbReference type="Proteomes" id="UP001516023">
    <property type="component" value="Unassembled WGS sequence"/>
</dbReference>
<sequence>MARTPGLLTLPSHRRRSARILNSRKSPTKHVDEQGIENYPESNSKVARSTRKRPVSSLSITQNKKVSSSTHDLNVAQTQHSTNTTPLLFSLGTLVRGTLTKRPSTQIKSPYVADVSIIPTTDHHEPTVVQAHAPALDVGGMCVPGSEVYMSTRPPGGKTSHAIELVRSDAPTTARERNENGVLVGAHPRLGEMIAREVLRRGFLRDALPLGGGLELGPVTDSTNSHIQKNMEETITDGKLSSGKADLDTESEKLRISLKEQITLGDSRVDFEITIQHPITNKSHRVIFEVKNVVCADYERGTEPIPSGPNHCVIVARPSEEDTPTPYQRTALFPWAKSRSQTFEGKKVCSSRALKHLRNLQSLADGGKDVTPVVLFVLNRCDCASIRACHEACPVFGEVLEEVTRNGDVKALGVRVRWTEEGGCYFDGVVPVRT</sequence>
<dbReference type="PANTHER" id="PTHR30545">
    <property type="entry name" value="SUGAR FERMENTATION STIMULATION PROTEIN A"/>
    <property type="match status" value="1"/>
</dbReference>
<dbReference type="AlphaFoldDB" id="A0ABD3QCG9"/>
<accession>A0ABD3QCG9</accession>
<comment type="caution">
    <text evidence="3">The sequence shown here is derived from an EMBL/GenBank/DDBJ whole genome shotgun (WGS) entry which is preliminary data.</text>
</comment>
<dbReference type="Gene3D" id="3.40.1350.60">
    <property type="match status" value="1"/>
</dbReference>
<evidence type="ECO:0000313" key="4">
    <source>
        <dbReference type="Proteomes" id="UP001516023"/>
    </source>
</evidence>
<organism evidence="3 4">
    <name type="scientific">Cyclotella cryptica</name>
    <dbReference type="NCBI Taxonomy" id="29204"/>
    <lineage>
        <taxon>Eukaryota</taxon>
        <taxon>Sar</taxon>
        <taxon>Stramenopiles</taxon>
        <taxon>Ochrophyta</taxon>
        <taxon>Bacillariophyta</taxon>
        <taxon>Coscinodiscophyceae</taxon>
        <taxon>Thalassiosirophycidae</taxon>
        <taxon>Stephanodiscales</taxon>
        <taxon>Stephanodiscaceae</taxon>
        <taxon>Cyclotella</taxon>
    </lineage>
</organism>
<dbReference type="InterPro" id="IPR005224">
    <property type="entry name" value="SfsA"/>
</dbReference>
<gene>
    <name evidence="3" type="ORF">HJC23_012371</name>
</gene>
<reference evidence="3 4" key="1">
    <citation type="journal article" date="2020" name="G3 (Bethesda)">
        <title>Improved Reference Genome for Cyclotella cryptica CCMP332, a Model for Cell Wall Morphogenesis, Salinity Adaptation, and Lipid Production in Diatoms (Bacillariophyta).</title>
        <authorList>
            <person name="Roberts W.R."/>
            <person name="Downey K.M."/>
            <person name="Ruck E.C."/>
            <person name="Traller J.C."/>
            <person name="Alverson A.J."/>
        </authorList>
    </citation>
    <scope>NUCLEOTIDE SEQUENCE [LARGE SCALE GENOMIC DNA]</scope>
    <source>
        <strain evidence="3 4">CCMP332</strain>
    </source>
</reference>
<dbReference type="PANTHER" id="PTHR30545:SF3">
    <property type="entry name" value="SUGAR FERMENTATION STIMULATION PROTEIN C-TERMINAL DOMAIN-CONTAINING PROTEIN"/>
    <property type="match status" value="1"/>
</dbReference>
<feature type="region of interest" description="Disordered" evidence="1">
    <location>
        <begin position="1"/>
        <end position="70"/>
    </location>
</feature>
<feature type="compositionally biased region" description="Polar residues" evidence="1">
    <location>
        <begin position="56"/>
        <end position="70"/>
    </location>
</feature>
<name>A0ABD3QCG9_9STRA</name>
<evidence type="ECO:0000259" key="2">
    <source>
        <dbReference type="Pfam" id="PF03749"/>
    </source>
</evidence>
<protein>
    <recommendedName>
        <fullName evidence="2">Sugar fermentation stimulation protein C-terminal domain-containing protein</fullName>
    </recommendedName>
</protein>
<proteinExistence type="predicted"/>
<dbReference type="Pfam" id="PF03749">
    <property type="entry name" value="SfsA"/>
    <property type="match status" value="1"/>
</dbReference>
<evidence type="ECO:0000256" key="1">
    <source>
        <dbReference type="SAM" id="MobiDB-lite"/>
    </source>
</evidence>